<sequence>MRMISKAPPWKKFYAMYFTCSESILADTTDKFARKGEN</sequence>
<keyword evidence="1" id="KW-1185">Reference proteome</keyword>
<dbReference type="WBParaSite" id="ALUE_0000582101-mRNA-1">
    <property type="protein sequence ID" value="ALUE_0000582101-mRNA-1"/>
    <property type="gene ID" value="ALUE_0000582101"/>
</dbReference>
<name>A0A0M3HT89_ASCLU</name>
<dbReference type="AlphaFoldDB" id="A0A0M3HT89"/>
<organism evidence="1 2">
    <name type="scientific">Ascaris lumbricoides</name>
    <name type="common">Giant roundworm</name>
    <dbReference type="NCBI Taxonomy" id="6252"/>
    <lineage>
        <taxon>Eukaryota</taxon>
        <taxon>Metazoa</taxon>
        <taxon>Ecdysozoa</taxon>
        <taxon>Nematoda</taxon>
        <taxon>Chromadorea</taxon>
        <taxon>Rhabditida</taxon>
        <taxon>Spirurina</taxon>
        <taxon>Ascaridomorpha</taxon>
        <taxon>Ascaridoidea</taxon>
        <taxon>Ascarididae</taxon>
        <taxon>Ascaris</taxon>
    </lineage>
</organism>
<accession>A0A0M3HT89</accession>
<proteinExistence type="predicted"/>
<protein>
    <submittedName>
        <fullName evidence="2">Uncharacterized protein</fullName>
    </submittedName>
</protein>
<reference evidence="2" key="1">
    <citation type="submission" date="2017-02" db="UniProtKB">
        <authorList>
            <consortium name="WormBaseParasite"/>
        </authorList>
    </citation>
    <scope>IDENTIFICATION</scope>
</reference>
<evidence type="ECO:0000313" key="1">
    <source>
        <dbReference type="Proteomes" id="UP000036681"/>
    </source>
</evidence>
<dbReference type="Proteomes" id="UP000036681">
    <property type="component" value="Unplaced"/>
</dbReference>
<evidence type="ECO:0000313" key="2">
    <source>
        <dbReference type="WBParaSite" id="ALUE_0000582101-mRNA-1"/>
    </source>
</evidence>